<dbReference type="SUPFAM" id="SSF55103">
    <property type="entry name" value="FAD-linked oxidases, C-terminal domain"/>
    <property type="match status" value="1"/>
</dbReference>
<evidence type="ECO:0000259" key="5">
    <source>
        <dbReference type="PROSITE" id="PS51387"/>
    </source>
</evidence>
<dbReference type="InterPro" id="IPR036318">
    <property type="entry name" value="FAD-bd_PCMH-like_sf"/>
</dbReference>
<protein>
    <submittedName>
        <fullName evidence="6">D-2-hydroxyacid dehydrogenase</fullName>
    </submittedName>
</protein>
<sequence>MAAPDFIARLAAICGKENVASGIDLSERRGLFHGNAAAFVKPGSTEEVSAVVRLAADLKMPIVPYGGNTGLVGGQTPEGLDNAIVISLARMDKVRALDPDGNTLIIDAGATLATARRAAESVDRLFPLSLASEESCTIGGNLATNAGGLAVLAYGSARDLVLGLEVVLADGRIWNGLRTLRKDNTGYDLKHVFTGSEGTLGIITAAALKLFARPRSVATVLAGVPSPDSALALFRRARTEAGPDVTAAELIPCFGIGLAAKKLGVPLPLKAQHDWYVLLELSSVSASGLDDILFRIVNGARVDGDIADSVTAGSPEAREKLWAYREIMSDAQGLAGASIKHDVAVPVKDVPAFIRAATKAALAAVPGCRPCPFGHLGDGNIHFNVTQPESMDAESFIARWDAMNAAVHEVVKSFNGSIAAEHGIGRLKRDLLPGIKSETELDLMRALKTALDPDNQLNPGVLLHKR</sequence>
<dbReference type="InterPro" id="IPR016169">
    <property type="entry name" value="FAD-bd_PCMH_sub2"/>
</dbReference>
<accession>A0A6S6QLL3</accession>
<dbReference type="PANTHER" id="PTHR43716:SF2">
    <property type="entry name" value="BLL6224 PROTEIN"/>
    <property type="match status" value="1"/>
</dbReference>
<dbReference type="Gene3D" id="1.10.45.10">
    <property type="entry name" value="Vanillyl-alcohol Oxidase, Chain A, domain 4"/>
    <property type="match status" value="1"/>
</dbReference>
<dbReference type="GO" id="GO:0003824">
    <property type="term" value="F:catalytic activity"/>
    <property type="evidence" value="ECO:0007669"/>
    <property type="project" value="InterPro"/>
</dbReference>
<dbReference type="KEGG" id="tso:IZ6_09510"/>
<dbReference type="EMBL" id="AP023361">
    <property type="protein sequence ID" value="BCJ90216.1"/>
    <property type="molecule type" value="Genomic_DNA"/>
</dbReference>
<dbReference type="Pfam" id="PF01565">
    <property type="entry name" value="FAD_binding_4"/>
    <property type="match status" value="1"/>
</dbReference>
<dbReference type="Pfam" id="PF02913">
    <property type="entry name" value="FAD-oxidase_C"/>
    <property type="match status" value="1"/>
</dbReference>
<dbReference type="Proteomes" id="UP000515317">
    <property type="component" value="Chromosome"/>
</dbReference>
<proteinExistence type="inferred from homology"/>
<keyword evidence="7" id="KW-1185">Reference proteome</keyword>
<dbReference type="PANTHER" id="PTHR43716">
    <property type="entry name" value="D-2-HYDROXYGLUTARATE DEHYDROGENASE, MITOCHONDRIAL"/>
    <property type="match status" value="1"/>
</dbReference>
<evidence type="ECO:0000256" key="1">
    <source>
        <dbReference type="ARBA" id="ARBA00001974"/>
    </source>
</evidence>
<dbReference type="FunFam" id="1.10.45.10:FF:000001">
    <property type="entry name" value="D-lactate dehydrogenase mitochondrial"/>
    <property type="match status" value="1"/>
</dbReference>
<gene>
    <name evidence="6" type="ORF">IZ6_09510</name>
</gene>
<evidence type="ECO:0000313" key="6">
    <source>
        <dbReference type="EMBL" id="BCJ90216.1"/>
    </source>
</evidence>
<dbReference type="InterPro" id="IPR016164">
    <property type="entry name" value="FAD-linked_Oxase-like_C"/>
</dbReference>
<evidence type="ECO:0000256" key="4">
    <source>
        <dbReference type="ARBA" id="ARBA00022827"/>
    </source>
</evidence>
<dbReference type="GO" id="GO:0071949">
    <property type="term" value="F:FAD binding"/>
    <property type="evidence" value="ECO:0007669"/>
    <property type="project" value="InterPro"/>
</dbReference>
<dbReference type="InterPro" id="IPR051264">
    <property type="entry name" value="FAD-oxidored/transferase_4"/>
</dbReference>
<dbReference type="InterPro" id="IPR016171">
    <property type="entry name" value="Vanillyl_alc_oxidase_C-sub2"/>
</dbReference>
<comment type="cofactor">
    <cofactor evidence="1">
        <name>FAD</name>
        <dbReference type="ChEBI" id="CHEBI:57692"/>
    </cofactor>
</comment>
<dbReference type="InterPro" id="IPR004113">
    <property type="entry name" value="FAD-bd_oxidored_4_C"/>
</dbReference>
<keyword evidence="3" id="KW-0285">Flavoprotein</keyword>
<dbReference type="RefSeq" id="WP_222876862.1">
    <property type="nucleotide sequence ID" value="NZ_AP023361.1"/>
</dbReference>
<dbReference type="Gene3D" id="3.30.465.10">
    <property type="match status" value="1"/>
</dbReference>
<evidence type="ECO:0000256" key="3">
    <source>
        <dbReference type="ARBA" id="ARBA00022630"/>
    </source>
</evidence>
<dbReference type="SUPFAM" id="SSF56176">
    <property type="entry name" value="FAD-binding/transporter-associated domain-like"/>
    <property type="match status" value="1"/>
</dbReference>
<evidence type="ECO:0000256" key="2">
    <source>
        <dbReference type="ARBA" id="ARBA00008000"/>
    </source>
</evidence>
<dbReference type="InterPro" id="IPR016167">
    <property type="entry name" value="FAD-bd_PCMH_sub1"/>
</dbReference>
<keyword evidence="4" id="KW-0274">FAD</keyword>
<organism evidence="6 7">
    <name type="scientific">Terrihabitans soli</name>
    <dbReference type="NCBI Taxonomy" id="708113"/>
    <lineage>
        <taxon>Bacteria</taxon>
        <taxon>Pseudomonadati</taxon>
        <taxon>Pseudomonadota</taxon>
        <taxon>Alphaproteobacteria</taxon>
        <taxon>Hyphomicrobiales</taxon>
        <taxon>Terrihabitans</taxon>
    </lineage>
</organism>
<evidence type="ECO:0000313" key="7">
    <source>
        <dbReference type="Proteomes" id="UP000515317"/>
    </source>
</evidence>
<feature type="domain" description="FAD-binding PCMH-type" evidence="5">
    <location>
        <begin position="32"/>
        <end position="213"/>
    </location>
</feature>
<dbReference type="Gene3D" id="3.30.70.2190">
    <property type="match status" value="1"/>
</dbReference>
<dbReference type="PROSITE" id="PS51387">
    <property type="entry name" value="FAD_PCMH"/>
    <property type="match status" value="1"/>
</dbReference>
<dbReference type="GO" id="GO:0022904">
    <property type="term" value="P:respiratory electron transport chain"/>
    <property type="evidence" value="ECO:0007669"/>
    <property type="project" value="TreeGrafter"/>
</dbReference>
<reference evidence="6 7" key="1">
    <citation type="submission" date="2020-08" db="EMBL/GenBank/DDBJ databases">
        <title>Genome sequence of Rhizobiales bacterium strain IZ6.</title>
        <authorList>
            <person name="Nakai R."/>
            <person name="Naganuma T."/>
        </authorList>
    </citation>
    <scope>NUCLEOTIDE SEQUENCE [LARGE SCALE GENOMIC DNA]</scope>
    <source>
        <strain evidence="6 7">IZ6</strain>
    </source>
</reference>
<dbReference type="InterPro" id="IPR006094">
    <property type="entry name" value="Oxid_FAD_bind_N"/>
</dbReference>
<comment type="similarity">
    <text evidence="2">Belongs to the FAD-binding oxidoreductase/transferase type 4 family.</text>
</comment>
<dbReference type="AlphaFoldDB" id="A0A6S6QLL3"/>
<dbReference type="InterPro" id="IPR016166">
    <property type="entry name" value="FAD-bd_PCMH"/>
</dbReference>
<dbReference type="Gene3D" id="3.30.43.10">
    <property type="entry name" value="Uridine Diphospho-n-acetylenolpyruvylglucosamine Reductase, domain 2"/>
    <property type="match status" value="1"/>
</dbReference>
<name>A0A6S6QLL3_9HYPH</name>
<dbReference type="Gene3D" id="3.30.70.2740">
    <property type="match status" value="1"/>
</dbReference>